<dbReference type="PANTHER" id="PTHR11803">
    <property type="entry name" value="2-IMINOBUTANOATE/2-IMINOPROPANOATE DEAMINASE RIDA"/>
    <property type="match status" value="1"/>
</dbReference>
<dbReference type="Pfam" id="PF01042">
    <property type="entry name" value="Ribonuc_L-PSP"/>
    <property type="match status" value="1"/>
</dbReference>
<dbReference type="EMBL" id="GBXI01006752">
    <property type="protein sequence ID" value="JAD07540.1"/>
    <property type="molecule type" value="Transcribed_RNA"/>
</dbReference>
<organism evidence="2">
    <name type="scientific">Zeugodacus cucurbitae</name>
    <name type="common">Melon fruit fly</name>
    <name type="synonym">Bactrocera cucurbitae</name>
    <dbReference type="NCBI Taxonomy" id="28588"/>
    <lineage>
        <taxon>Eukaryota</taxon>
        <taxon>Metazoa</taxon>
        <taxon>Ecdysozoa</taxon>
        <taxon>Arthropoda</taxon>
        <taxon>Hexapoda</taxon>
        <taxon>Insecta</taxon>
        <taxon>Pterygota</taxon>
        <taxon>Neoptera</taxon>
        <taxon>Endopterygota</taxon>
        <taxon>Diptera</taxon>
        <taxon>Brachycera</taxon>
        <taxon>Muscomorpha</taxon>
        <taxon>Tephritoidea</taxon>
        <taxon>Tephritidae</taxon>
        <taxon>Zeugodacus</taxon>
        <taxon>Zeugodacus</taxon>
    </lineage>
</organism>
<dbReference type="SUPFAM" id="SSF55298">
    <property type="entry name" value="YjgF-like"/>
    <property type="match status" value="1"/>
</dbReference>
<accession>A0A0A1X9Y7</accession>
<dbReference type="InterPro" id="IPR006175">
    <property type="entry name" value="YjgF/YER057c/UK114"/>
</dbReference>
<dbReference type="PANTHER" id="PTHR11803:SF39">
    <property type="entry name" value="2-IMINOBUTANOATE_2-IMINOPROPANOATE DEAMINASE"/>
    <property type="match status" value="1"/>
</dbReference>
<dbReference type="GO" id="GO:0019239">
    <property type="term" value="F:deaminase activity"/>
    <property type="evidence" value="ECO:0007669"/>
    <property type="project" value="TreeGrafter"/>
</dbReference>
<dbReference type="Gene3D" id="3.30.1330.40">
    <property type="entry name" value="RutC-like"/>
    <property type="match status" value="1"/>
</dbReference>
<dbReference type="GO" id="GO:0005739">
    <property type="term" value="C:mitochondrion"/>
    <property type="evidence" value="ECO:0007669"/>
    <property type="project" value="TreeGrafter"/>
</dbReference>
<protein>
    <submittedName>
        <fullName evidence="2">Ribonuclease UK114</fullName>
    </submittedName>
</protein>
<dbReference type="FunFam" id="3.30.1330.40:FF:000001">
    <property type="entry name" value="L-PSP family endoribonuclease"/>
    <property type="match status" value="1"/>
</dbReference>
<dbReference type="InterPro" id="IPR019897">
    <property type="entry name" value="RidA_CS"/>
</dbReference>
<sequence>MSRIVKKLISTANAARPVAPYNQAVVADRTVYVSGCIGLDKDTLTLVPGGVTQQTEVALKNLVAVLEAAGSSVDNVVKNTIFVKDLNDFGAVNEAYKKVFSKNFPARSCVQVARLPLDALVEIESIALIDMDPVQRSHL</sequence>
<dbReference type="PROSITE" id="PS01094">
    <property type="entry name" value="UPF0076"/>
    <property type="match status" value="1"/>
</dbReference>
<evidence type="ECO:0000256" key="1">
    <source>
        <dbReference type="ARBA" id="ARBA00010552"/>
    </source>
</evidence>
<proteinExistence type="inferred from homology"/>
<dbReference type="InterPro" id="IPR035959">
    <property type="entry name" value="RutC-like_sf"/>
</dbReference>
<dbReference type="AlphaFoldDB" id="A0A0A1X9Y7"/>
<dbReference type="CDD" id="cd00448">
    <property type="entry name" value="YjgF_YER057c_UK114_family"/>
    <property type="match status" value="1"/>
</dbReference>
<gene>
    <name evidence="2" type="primary">Hrsp12_0</name>
    <name evidence="2" type="ORF">g.8039</name>
</gene>
<dbReference type="GO" id="GO:0005829">
    <property type="term" value="C:cytosol"/>
    <property type="evidence" value="ECO:0007669"/>
    <property type="project" value="TreeGrafter"/>
</dbReference>
<name>A0A0A1X9Y7_ZEUCU</name>
<evidence type="ECO:0000313" key="2">
    <source>
        <dbReference type="EMBL" id="JAD07540.1"/>
    </source>
</evidence>
<reference evidence="2" key="1">
    <citation type="submission" date="2014-11" db="EMBL/GenBank/DDBJ databases">
        <authorList>
            <person name="Geib S."/>
        </authorList>
    </citation>
    <scope>NUCLEOTIDE SEQUENCE</scope>
</reference>
<reference evidence="2" key="2">
    <citation type="journal article" date="2015" name="Gigascience">
        <title>Reconstructing a comprehensive transcriptome assembly of a white-pupal translocated strain of the pest fruit fly Bactrocera cucurbitae.</title>
        <authorList>
            <person name="Sim S.B."/>
            <person name="Calla B."/>
            <person name="Hall B."/>
            <person name="DeRego T."/>
            <person name="Geib S.M."/>
        </authorList>
    </citation>
    <scope>NUCLEOTIDE SEQUENCE</scope>
</reference>
<dbReference type="InterPro" id="IPR006056">
    <property type="entry name" value="RidA"/>
</dbReference>
<comment type="similarity">
    <text evidence="1">Belongs to the RutC family.</text>
</comment>
<dbReference type="NCBIfam" id="TIGR00004">
    <property type="entry name" value="Rid family detoxifying hydrolase"/>
    <property type="match status" value="1"/>
</dbReference>
<dbReference type="OrthoDB" id="309640at2759"/>